<gene>
    <name evidence="3" type="ORF">MPL1_01473</name>
</gene>
<reference evidence="3 4" key="1">
    <citation type="journal article" date="2013" name="Genome Announc.">
        <title>Draft Genome Sequence of Methylophaga lonarensis MPLT, a Haloalkaliphilic (Non-Methane-Utilizing) Methylotroph.</title>
        <authorList>
            <person name="Shetty S.A."/>
            <person name="Marathe N.P."/>
            <person name="Munot H."/>
            <person name="Antony C.P."/>
            <person name="Dhotre D.P."/>
            <person name="Murrell J.C."/>
            <person name="Shouche Y.S."/>
        </authorList>
    </citation>
    <scope>NUCLEOTIDE SEQUENCE [LARGE SCALE GENOMIC DNA]</scope>
    <source>
        <strain evidence="3 4">MPL</strain>
    </source>
</reference>
<dbReference type="SMART" id="SM00421">
    <property type="entry name" value="HTH_LUXR"/>
    <property type="match status" value="1"/>
</dbReference>
<dbReference type="EMBL" id="APHR01000006">
    <property type="protein sequence ID" value="EMR14141.1"/>
    <property type="molecule type" value="Genomic_DNA"/>
</dbReference>
<accession>M7P3P8</accession>
<dbReference type="CDD" id="cd06170">
    <property type="entry name" value="LuxR_C_like"/>
    <property type="match status" value="1"/>
</dbReference>
<dbReference type="InterPro" id="IPR036388">
    <property type="entry name" value="WH-like_DNA-bd_sf"/>
</dbReference>
<dbReference type="OrthoDB" id="9794397at2"/>
<feature type="domain" description="HTH luxR-type" evidence="2">
    <location>
        <begin position="151"/>
        <end position="216"/>
    </location>
</feature>
<dbReference type="GO" id="GO:0003677">
    <property type="term" value="F:DNA binding"/>
    <property type="evidence" value="ECO:0007669"/>
    <property type="project" value="UniProtKB-KW"/>
</dbReference>
<name>M7P3P8_9GAMM</name>
<keyword evidence="1" id="KW-0238">DNA-binding</keyword>
<proteinExistence type="predicted"/>
<dbReference type="InterPro" id="IPR000792">
    <property type="entry name" value="Tscrpt_reg_LuxR_C"/>
</dbReference>
<dbReference type="PRINTS" id="PR00038">
    <property type="entry name" value="HTHLUXR"/>
</dbReference>
<dbReference type="InterPro" id="IPR016032">
    <property type="entry name" value="Sig_transdc_resp-reg_C-effctor"/>
</dbReference>
<dbReference type="AlphaFoldDB" id="M7P3P8"/>
<protein>
    <submittedName>
        <fullName evidence="3">Regulatory protein LuxR</fullName>
    </submittedName>
</protein>
<evidence type="ECO:0000313" key="4">
    <source>
        <dbReference type="Proteomes" id="UP000012019"/>
    </source>
</evidence>
<dbReference type="Proteomes" id="UP000012019">
    <property type="component" value="Unassembled WGS sequence"/>
</dbReference>
<evidence type="ECO:0000256" key="1">
    <source>
        <dbReference type="ARBA" id="ARBA00023125"/>
    </source>
</evidence>
<dbReference type="STRING" id="1286106.MPL1_01473"/>
<organism evidence="3 4">
    <name type="scientific">Methylophaga lonarensis MPL</name>
    <dbReference type="NCBI Taxonomy" id="1286106"/>
    <lineage>
        <taxon>Bacteria</taxon>
        <taxon>Pseudomonadati</taxon>
        <taxon>Pseudomonadota</taxon>
        <taxon>Gammaproteobacteria</taxon>
        <taxon>Thiotrichales</taxon>
        <taxon>Piscirickettsiaceae</taxon>
        <taxon>Methylophaga</taxon>
    </lineage>
</organism>
<dbReference type="Gene3D" id="3.40.50.2300">
    <property type="match status" value="1"/>
</dbReference>
<dbReference type="SUPFAM" id="SSF52172">
    <property type="entry name" value="CheY-like"/>
    <property type="match status" value="1"/>
</dbReference>
<dbReference type="InterPro" id="IPR011006">
    <property type="entry name" value="CheY-like_superfamily"/>
</dbReference>
<dbReference type="SUPFAM" id="SSF46894">
    <property type="entry name" value="C-terminal effector domain of the bipartite response regulators"/>
    <property type="match status" value="1"/>
</dbReference>
<dbReference type="PATRIC" id="fig|1286106.3.peg.298"/>
<dbReference type="InterPro" id="IPR039420">
    <property type="entry name" value="WalR-like"/>
</dbReference>
<dbReference type="PROSITE" id="PS50043">
    <property type="entry name" value="HTH_LUXR_2"/>
    <property type="match status" value="1"/>
</dbReference>
<evidence type="ECO:0000259" key="2">
    <source>
        <dbReference type="PROSITE" id="PS50043"/>
    </source>
</evidence>
<dbReference type="PANTHER" id="PTHR43214">
    <property type="entry name" value="TWO-COMPONENT RESPONSE REGULATOR"/>
    <property type="match status" value="1"/>
</dbReference>
<keyword evidence="4" id="KW-1185">Reference proteome</keyword>
<dbReference type="Pfam" id="PF00196">
    <property type="entry name" value="GerE"/>
    <property type="match status" value="1"/>
</dbReference>
<dbReference type="GO" id="GO:0006355">
    <property type="term" value="P:regulation of DNA-templated transcription"/>
    <property type="evidence" value="ECO:0007669"/>
    <property type="project" value="InterPro"/>
</dbReference>
<comment type="caution">
    <text evidence="3">The sequence shown here is derived from an EMBL/GenBank/DDBJ whole genome shotgun (WGS) entry which is preliminary data.</text>
</comment>
<sequence length="216" mass="24282">MDSYVTEKASLFQIMPDALLQQMAEVDSFAQCYETVSFESIDSLLRAIDREPALLVCHQESIGNGQKQLLNEVRAASPNTRVLVIGEKQSMQVQIEALKQGARGYFDQTMPISKLHEALQLILRGEVWVERHVISGLIDDICLKPQVDKQKVQAVKTLSPKELEVAELVSHGATNKMIARRMDITERTVKAHLTAIFQKLGIADRLSLAILFRDLR</sequence>
<dbReference type="PANTHER" id="PTHR43214:SF38">
    <property type="entry name" value="NITRATE_NITRITE RESPONSE REGULATOR PROTEIN NARL"/>
    <property type="match status" value="1"/>
</dbReference>
<evidence type="ECO:0000313" key="3">
    <source>
        <dbReference type="EMBL" id="EMR14141.1"/>
    </source>
</evidence>
<dbReference type="Gene3D" id="1.10.10.10">
    <property type="entry name" value="Winged helix-like DNA-binding domain superfamily/Winged helix DNA-binding domain"/>
    <property type="match status" value="1"/>
</dbReference>
<dbReference type="eggNOG" id="COG2197">
    <property type="taxonomic scope" value="Bacteria"/>
</dbReference>
<dbReference type="PROSITE" id="PS00622">
    <property type="entry name" value="HTH_LUXR_1"/>
    <property type="match status" value="1"/>
</dbReference>